<dbReference type="OrthoDB" id="2685408at2759"/>
<reference evidence="2 3" key="1">
    <citation type="submission" date="2014-04" db="EMBL/GenBank/DDBJ databases">
        <authorList>
            <consortium name="DOE Joint Genome Institute"/>
            <person name="Kuo A."/>
            <person name="Kohler A."/>
            <person name="Costa M.D."/>
            <person name="Nagy L.G."/>
            <person name="Floudas D."/>
            <person name="Copeland A."/>
            <person name="Barry K.W."/>
            <person name="Cichocki N."/>
            <person name="Veneault-Fourrey C."/>
            <person name="LaButti K."/>
            <person name="Lindquist E.A."/>
            <person name="Lipzen A."/>
            <person name="Lundell T."/>
            <person name="Morin E."/>
            <person name="Murat C."/>
            <person name="Sun H."/>
            <person name="Tunlid A."/>
            <person name="Henrissat B."/>
            <person name="Grigoriev I.V."/>
            <person name="Hibbett D.S."/>
            <person name="Martin F."/>
            <person name="Nordberg H.P."/>
            <person name="Cantor M.N."/>
            <person name="Hua S.X."/>
        </authorList>
    </citation>
    <scope>NUCLEOTIDE SEQUENCE [LARGE SCALE GENOMIC DNA]</scope>
    <source>
        <strain evidence="2 3">441</strain>
    </source>
</reference>
<feature type="region of interest" description="Disordered" evidence="1">
    <location>
        <begin position="314"/>
        <end position="388"/>
    </location>
</feature>
<name>A0A0C9ZLM3_9AGAM</name>
<feature type="compositionally biased region" description="Low complexity" evidence="1">
    <location>
        <begin position="153"/>
        <end position="182"/>
    </location>
</feature>
<dbReference type="HOGENOM" id="CLU_711984_0_0_1"/>
<organism evidence="2 3">
    <name type="scientific">Pisolithus microcarpus 441</name>
    <dbReference type="NCBI Taxonomy" id="765257"/>
    <lineage>
        <taxon>Eukaryota</taxon>
        <taxon>Fungi</taxon>
        <taxon>Dikarya</taxon>
        <taxon>Basidiomycota</taxon>
        <taxon>Agaricomycotina</taxon>
        <taxon>Agaricomycetes</taxon>
        <taxon>Agaricomycetidae</taxon>
        <taxon>Boletales</taxon>
        <taxon>Sclerodermatineae</taxon>
        <taxon>Pisolithaceae</taxon>
        <taxon>Pisolithus</taxon>
    </lineage>
</organism>
<feature type="compositionally biased region" description="Low complexity" evidence="1">
    <location>
        <begin position="281"/>
        <end position="296"/>
    </location>
</feature>
<dbReference type="EMBL" id="KN833759">
    <property type="protein sequence ID" value="KIK20763.1"/>
    <property type="molecule type" value="Genomic_DNA"/>
</dbReference>
<evidence type="ECO:0000313" key="2">
    <source>
        <dbReference type="EMBL" id="KIK20763.1"/>
    </source>
</evidence>
<proteinExistence type="predicted"/>
<sequence length="388" mass="38760">MLYVEGWLTQEVLVFVRRTLFSAHSPTSFTMRLSSSLGIFLTIALVTASVVPSVRSSYESRVVGAPHGAPTSGSHGGVRPPAIGKQGPAPSVEGGKKGSSAPVESPSSTDQAAPPEGGFATGFPYKSGEKTPKKGSKSYAPSKGGSPAGGGAVSFAKGSQGGSPSKSGDYGVSSSNSTTSPSKAAVLPNGYPSKSELGAPSSVASSPSSSEATITPIAAAVQPTGTNSGYFSKTENGASSSLASPSVSTSSSFFKLTLPTQSLSSGEFQPTGSRTGYLPKSGSGTPSAVASPSSSASAFLTEAAVPVQFLTTETKPAKLTGSKSGHHPEGYEGPLCVSHSSSSASSTPDSSRSSKPTDLGSSQGAHAEGATTKRSGTSVHRNRGYTFT</sequence>
<evidence type="ECO:0000256" key="1">
    <source>
        <dbReference type="SAM" id="MobiDB-lite"/>
    </source>
</evidence>
<feature type="region of interest" description="Disordered" evidence="1">
    <location>
        <begin position="261"/>
        <end position="296"/>
    </location>
</feature>
<gene>
    <name evidence="2" type="ORF">PISMIDRAFT_572573</name>
</gene>
<feature type="compositionally biased region" description="Low complexity" evidence="1">
    <location>
        <begin position="199"/>
        <end position="210"/>
    </location>
</feature>
<feature type="compositionally biased region" description="Polar residues" evidence="1">
    <location>
        <begin position="223"/>
        <end position="238"/>
    </location>
</feature>
<keyword evidence="3" id="KW-1185">Reference proteome</keyword>
<feature type="compositionally biased region" description="Low complexity" evidence="1">
    <location>
        <begin position="239"/>
        <end position="248"/>
    </location>
</feature>
<evidence type="ECO:0000313" key="3">
    <source>
        <dbReference type="Proteomes" id="UP000054018"/>
    </source>
</evidence>
<protein>
    <submittedName>
        <fullName evidence="2">Uncharacterized protein</fullName>
    </submittedName>
</protein>
<feature type="compositionally biased region" description="Polar residues" evidence="1">
    <location>
        <begin position="372"/>
        <end position="388"/>
    </location>
</feature>
<feature type="compositionally biased region" description="Low complexity" evidence="1">
    <location>
        <begin position="338"/>
        <end position="354"/>
    </location>
</feature>
<accession>A0A0C9ZLM3</accession>
<reference evidence="3" key="2">
    <citation type="submission" date="2015-01" db="EMBL/GenBank/DDBJ databases">
        <title>Evolutionary Origins and Diversification of the Mycorrhizal Mutualists.</title>
        <authorList>
            <consortium name="DOE Joint Genome Institute"/>
            <consortium name="Mycorrhizal Genomics Consortium"/>
            <person name="Kohler A."/>
            <person name="Kuo A."/>
            <person name="Nagy L.G."/>
            <person name="Floudas D."/>
            <person name="Copeland A."/>
            <person name="Barry K.W."/>
            <person name="Cichocki N."/>
            <person name="Veneault-Fourrey C."/>
            <person name="LaButti K."/>
            <person name="Lindquist E.A."/>
            <person name="Lipzen A."/>
            <person name="Lundell T."/>
            <person name="Morin E."/>
            <person name="Murat C."/>
            <person name="Riley R."/>
            <person name="Ohm R."/>
            <person name="Sun H."/>
            <person name="Tunlid A."/>
            <person name="Henrissat B."/>
            <person name="Grigoriev I.V."/>
            <person name="Hibbett D.S."/>
            <person name="Martin F."/>
        </authorList>
    </citation>
    <scope>NUCLEOTIDE SEQUENCE [LARGE SCALE GENOMIC DNA]</scope>
    <source>
        <strain evidence="3">441</strain>
    </source>
</reference>
<dbReference type="AlphaFoldDB" id="A0A0C9ZLM3"/>
<feature type="compositionally biased region" description="Polar residues" evidence="1">
    <location>
        <begin position="261"/>
        <end position="274"/>
    </location>
</feature>
<dbReference type="STRING" id="765257.A0A0C9ZLM3"/>
<feature type="region of interest" description="Disordered" evidence="1">
    <location>
        <begin position="63"/>
        <end position="248"/>
    </location>
</feature>
<dbReference type="Proteomes" id="UP000054018">
    <property type="component" value="Unassembled WGS sequence"/>
</dbReference>